<sequence>MPSTAVARAWPQACAAGGRRAVATGASARPVVASALLLPPQELAGARLLYVTAGAPAHDYPGHAECAERVPAILRALEAGGLTEGARPGELVQLRGFPPAERAAITAVHSPKYVATLEKLSAHSADCGETRVVESSPTYLTGSTSRDAFLAAGAVIALVDNVVAASRQHEVATDSSASSTSSSSSAGGVPAGFAICRPPGHHSLPSRAMGFCIFGNVAVAARYAQRQHGLKQVLIIDWDVHHGNGTQDVFESDPDVLFISSHQGGAYPGTGKAGEVGVGDGEGATINIPLPGGAGHDAMLAAWEEVIEPAARRFKPDIVLVSAGYDAHWADPLAGLQFRSATFHHLGALVKALADELCGGRLVMLLEGGYDLQALGDSVANTFLGVLGEPASDPFDPKLLAEAPVEKVQKVLLEARRIHGL</sequence>
<dbReference type="EMBL" id="LHPF02000030">
    <property type="protein sequence ID" value="PSC69032.1"/>
    <property type="molecule type" value="Genomic_DNA"/>
</dbReference>
<dbReference type="GO" id="GO:0040029">
    <property type="term" value="P:epigenetic regulation of gene expression"/>
    <property type="evidence" value="ECO:0007669"/>
    <property type="project" value="TreeGrafter"/>
</dbReference>
<protein>
    <submittedName>
        <fullName evidence="2">Histone deacetylase 14 isoform X1</fullName>
    </submittedName>
</protein>
<evidence type="ECO:0000313" key="3">
    <source>
        <dbReference type="Proteomes" id="UP000239649"/>
    </source>
</evidence>
<dbReference type="AlphaFoldDB" id="A0A2P6V4L6"/>
<dbReference type="Proteomes" id="UP000239649">
    <property type="component" value="Unassembled WGS sequence"/>
</dbReference>
<organism evidence="2 3">
    <name type="scientific">Micractinium conductrix</name>
    <dbReference type="NCBI Taxonomy" id="554055"/>
    <lineage>
        <taxon>Eukaryota</taxon>
        <taxon>Viridiplantae</taxon>
        <taxon>Chlorophyta</taxon>
        <taxon>core chlorophytes</taxon>
        <taxon>Trebouxiophyceae</taxon>
        <taxon>Chlorellales</taxon>
        <taxon>Chlorellaceae</taxon>
        <taxon>Chlorella clade</taxon>
        <taxon>Micractinium</taxon>
    </lineage>
</organism>
<dbReference type="PRINTS" id="PR01270">
    <property type="entry name" value="HDASUPER"/>
</dbReference>
<dbReference type="InterPro" id="IPR037138">
    <property type="entry name" value="His_deacetylse_dom_sf"/>
</dbReference>
<dbReference type="PANTHER" id="PTHR10625">
    <property type="entry name" value="HISTONE DEACETYLASE HDAC1-RELATED"/>
    <property type="match status" value="1"/>
</dbReference>
<evidence type="ECO:0000313" key="2">
    <source>
        <dbReference type="EMBL" id="PSC69032.1"/>
    </source>
</evidence>
<keyword evidence="3" id="KW-1185">Reference proteome</keyword>
<dbReference type="CDD" id="cd09992">
    <property type="entry name" value="HDAC_classII"/>
    <property type="match status" value="1"/>
</dbReference>
<accession>A0A2P6V4L6</accession>
<gene>
    <name evidence="2" type="ORF">C2E20_7435</name>
</gene>
<dbReference type="SUPFAM" id="SSF52768">
    <property type="entry name" value="Arginase/deacetylase"/>
    <property type="match status" value="1"/>
</dbReference>
<dbReference type="OrthoDB" id="424012at2759"/>
<dbReference type="InterPro" id="IPR023696">
    <property type="entry name" value="Ureohydrolase_dom_sf"/>
</dbReference>
<dbReference type="STRING" id="554055.A0A2P6V4L6"/>
<dbReference type="Gene3D" id="3.40.800.20">
    <property type="entry name" value="Histone deacetylase domain"/>
    <property type="match status" value="1"/>
</dbReference>
<proteinExistence type="predicted"/>
<feature type="domain" description="Histone deacetylase" evidence="1">
    <location>
        <begin position="63"/>
        <end position="383"/>
    </location>
</feature>
<name>A0A2P6V4L6_9CHLO</name>
<dbReference type="Pfam" id="PF00850">
    <property type="entry name" value="Hist_deacetyl"/>
    <property type="match status" value="1"/>
</dbReference>
<dbReference type="InterPro" id="IPR023801">
    <property type="entry name" value="His_deacetylse_dom"/>
</dbReference>
<dbReference type="InterPro" id="IPR000286">
    <property type="entry name" value="HDACs"/>
</dbReference>
<dbReference type="GO" id="GO:0004407">
    <property type="term" value="F:histone deacetylase activity"/>
    <property type="evidence" value="ECO:0007669"/>
    <property type="project" value="TreeGrafter"/>
</dbReference>
<evidence type="ECO:0000259" key="1">
    <source>
        <dbReference type="Pfam" id="PF00850"/>
    </source>
</evidence>
<dbReference type="GO" id="GO:0005737">
    <property type="term" value="C:cytoplasm"/>
    <property type="evidence" value="ECO:0007669"/>
    <property type="project" value="TreeGrafter"/>
</dbReference>
<comment type="caution">
    <text evidence="2">The sequence shown here is derived from an EMBL/GenBank/DDBJ whole genome shotgun (WGS) entry which is preliminary data.</text>
</comment>
<reference evidence="2 3" key="1">
    <citation type="journal article" date="2018" name="Plant J.">
        <title>Genome sequences of Chlorella sorokiniana UTEX 1602 and Micractinium conductrix SAG 241.80: implications to maltose excretion by a green alga.</title>
        <authorList>
            <person name="Arriola M.B."/>
            <person name="Velmurugan N."/>
            <person name="Zhang Y."/>
            <person name="Plunkett M.H."/>
            <person name="Hondzo H."/>
            <person name="Barney B.M."/>
        </authorList>
    </citation>
    <scope>NUCLEOTIDE SEQUENCE [LARGE SCALE GENOMIC DNA]</scope>
    <source>
        <strain evidence="2 3">SAG 241.80</strain>
    </source>
</reference>
<dbReference type="PANTHER" id="PTHR10625:SF11">
    <property type="entry name" value="HISTONE DEACETYLASE 14, CHLOROPLASTIC"/>
    <property type="match status" value="1"/>
</dbReference>
<dbReference type="GO" id="GO:0000118">
    <property type="term" value="C:histone deacetylase complex"/>
    <property type="evidence" value="ECO:0007669"/>
    <property type="project" value="TreeGrafter"/>
</dbReference>